<dbReference type="InterPro" id="IPR030671">
    <property type="entry name" value="Sec61-beta/Sbh"/>
</dbReference>
<dbReference type="Proteomes" id="UP000681967">
    <property type="component" value="Unassembled WGS sequence"/>
</dbReference>
<keyword evidence="7 12" id="KW-1133">Transmembrane helix</keyword>
<dbReference type="Pfam" id="PF03911">
    <property type="entry name" value="Sec61_beta"/>
    <property type="match status" value="1"/>
</dbReference>
<dbReference type="Proteomes" id="UP000676336">
    <property type="component" value="Unassembled WGS sequence"/>
</dbReference>
<feature type="compositionally biased region" description="Low complexity" evidence="11">
    <location>
        <begin position="35"/>
        <end position="45"/>
    </location>
</feature>
<dbReference type="EMBL" id="CAJNOW010015956">
    <property type="protein sequence ID" value="CAF1646382.1"/>
    <property type="molecule type" value="Genomic_DNA"/>
</dbReference>
<feature type="transmembrane region" description="Helical" evidence="12">
    <location>
        <begin position="70"/>
        <end position="89"/>
    </location>
</feature>
<evidence type="ECO:0000256" key="12">
    <source>
        <dbReference type="SAM" id="Phobius"/>
    </source>
</evidence>
<feature type="region of interest" description="Disordered" evidence="11">
    <location>
        <begin position="1"/>
        <end position="51"/>
    </location>
</feature>
<dbReference type="EMBL" id="CAJNOV010011739">
    <property type="protein sequence ID" value="CAF1459235.1"/>
    <property type="molecule type" value="Genomic_DNA"/>
</dbReference>
<comment type="function">
    <text evidence="10">Necessary for protein translocation in the endoplasmic reticulum.</text>
</comment>
<evidence type="ECO:0000313" key="15">
    <source>
        <dbReference type="EMBL" id="CAF2066651.1"/>
    </source>
</evidence>
<comment type="subcellular location">
    <subcellularLocation>
        <location evidence="1">Endoplasmic reticulum membrane</location>
        <topology evidence="1">Single-pass membrane protein</topology>
    </subcellularLocation>
</comment>
<evidence type="ECO:0000313" key="16">
    <source>
        <dbReference type="EMBL" id="CAF2093985.1"/>
    </source>
</evidence>
<dbReference type="Proteomes" id="UP000663866">
    <property type="component" value="Unassembled WGS sequence"/>
</dbReference>
<evidence type="ECO:0000256" key="5">
    <source>
        <dbReference type="ARBA" id="ARBA00022824"/>
    </source>
</evidence>
<dbReference type="EMBL" id="CAJOBJ010000507">
    <property type="protein sequence ID" value="CAF3827269.1"/>
    <property type="molecule type" value="Genomic_DNA"/>
</dbReference>
<evidence type="ECO:0000256" key="11">
    <source>
        <dbReference type="SAM" id="MobiDB-lite"/>
    </source>
</evidence>
<keyword evidence="9 10" id="KW-0472">Membrane</keyword>
<dbReference type="Proteomes" id="UP000663824">
    <property type="component" value="Unassembled WGS sequence"/>
</dbReference>
<dbReference type="Proteomes" id="UP000663842">
    <property type="component" value="Unassembled WGS sequence"/>
</dbReference>
<dbReference type="Proteomes" id="UP000663834">
    <property type="component" value="Unassembled WGS sequence"/>
</dbReference>
<dbReference type="EMBL" id="CAJNRF010005015">
    <property type="protein sequence ID" value="CAF2066651.1"/>
    <property type="molecule type" value="Genomic_DNA"/>
</dbReference>
<evidence type="ECO:0000313" key="17">
    <source>
        <dbReference type="EMBL" id="CAF2132154.1"/>
    </source>
</evidence>
<evidence type="ECO:0000313" key="14">
    <source>
        <dbReference type="EMBL" id="CAF1646382.1"/>
    </source>
</evidence>
<dbReference type="EMBL" id="CAJOBF010000101">
    <property type="protein sequence ID" value="CAF3746868.1"/>
    <property type="molecule type" value="Genomic_DNA"/>
</dbReference>
<dbReference type="Proteomes" id="UP000681720">
    <property type="component" value="Unassembled WGS sequence"/>
</dbReference>
<sequence length="94" mass="9562">MPASPSGTTVGKGDSGKSAGPRTTGSGAGVRQRKATTAPARSRPAAGGGASAGVWRFYTEDSPGLKVGPVPVLVMSLIFIASVFMLHIWGKYTK</sequence>
<keyword evidence="3 10" id="KW-0813">Transport</keyword>
<dbReference type="PANTHER" id="PTHR13509">
    <property type="entry name" value="SEC61 SUBUNIT BETA"/>
    <property type="match status" value="1"/>
</dbReference>
<dbReference type="Proteomes" id="UP000663856">
    <property type="component" value="Unassembled WGS sequence"/>
</dbReference>
<name>A0A816EIE5_9BILA</name>
<evidence type="ECO:0000313" key="23">
    <source>
        <dbReference type="Proteomes" id="UP000663834"/>
    </source>
</evidence>
<comment type="caution">
    <text evidence="14">The sequence shown here is derived from an EMBL/GenBank/DDBJ whole genome shotgun (WGS) entry which is preliminary data.</text>
</comment>
<dbReference type="Proteomes" id="UP000663855">
    <property type="component" value="Unassembled WGS sequence"/>
</dbReference>
<dbReference type="Proteomes" id="UP000663887">
    <property type="component" value="Unassembled WGS sequence"/>
</dbReference>
<evidence type="ECO:0000313" key="21">
    <source>
        <dbReference type="EMBL" id="CAF4137240.1"/>
    </source>
</evidence>
<evidence type="ECO:0000256" key="8">
    <source>
        <dbReference type="ARBA" id="ARBA00023010"/>
    </source>
</evidence>
<comment type="similarity">
    <text evidence="2 10">Belongs to the SEC61-beta family.</text>
</comment>
<keyword evidence="24" id="KW-1185">Reference proteome</keyword>
<dbReference type="OrthoDB" id="5401193at2759"/>
<dbReference type="GO" id="GO:0005784">
    <property type="term" value="C:Sec61 translocon complex"/>
    <property type="evidence" value="ECO:0007669"/>
    <property type="project" value="UniProtKB-UniRule"/>
</dbReference>
<evidence type="ECO:0000313" key="18">
    <source>
        <dbReference type="EMBL" id="CAF3746868.1"/>
    </source>
</evidence>
<dbReference type="PIRSF" id="PIRSF006398">
    <property type="entry name" value="Sec61_beta_euk"/>
    <property type="match status" value="1"/>
</dbReference>
<organism evidence="14 23">
    <name type="scientific">Rotaria magnacalcarata</name>
    <dbReference type="NCBI Taxonomy" id="392030"/>
    <lineage>
        <taxon>Eukaryota</taxon>
        <taxon>Metazoa</taxon>
        <taxon>Spiralia</taxon>
        <taxon>Gnathifera</taxon>
        <taxon>Rotifera</taxon>
        <taxon>Eurotatoria</taxon>
        <taxon>Bdelloidea</taxon>
        <taxon>Philodinida</taxon>
        <taxon>Philodinidae</taxon>
        <taxon>Rotaria</taxon>
    </lineage>
</organism>
<dbReference type="InterPro" id="IPR016482">
    <property type="entry name" value="SecG/Sec61-beta/Sbh"/>
</dbReference>
<evidence type="ECO:0000313" key="20">
    <source>
        <dbReference type="EMBL" id="CAF3989450.1"/>
    </source>
</evidence>
<evidence type="ECO:0000256" key="3">
    <source>
        <dbReference type="ARBA" id="ARBA00022448"/>
    </source>
</evidence>
<evidence type="ECO:0000313" key="13">
    <source>
        <dbReference type="EMBL" id="CAF1459235.1"/>
    </source>
</evidence>
<keyword evidence="5 10" id="KW-0256">Endoplasmic reticulum</keyword>
<dbReference type="EMBL" id="CAJOBH010009285">
    <property type="protein sequence ID" value="CAF4137240.1"/>
    <property type="molecule type" value="Genomic_DNA"/>
</dbReference>
<evidence type="ECO:0000256" key="2">
    <source>
        <dbReference type="ARBA" id="ARBA00006103"/>
    </source>
</evidence>
<evidence type="ECO:0000256" key="9">
    <source>
        <dbReference type="ARBA" id="ARBA00023136"/>
    </source>
</evidence>
<evidence type="ECO:0000313" key="24">
    <source>
        <dbReference type="Proteomes" id="UP000663866"/>
    </source>
</evidence>
<dbReference type="EMBL" id="CAJNRE010014893">
    <property type="protein sequence ID" value="CAF2132154.1"/>
    <property type="molecule type" value="Genomic_DNA"/>
</dbReference>
<evidence type="ECO:0000313" key="22">
    <source>
        <dbReference type="EMBL" id="CAF4522961.1"/>
    </source>
</evidence>
<dbReference type="GO" id="GO:0006886">
    <property type="term" value="P:intracellular protein transport"/>
    <property type="evidence" value="ECO:0007669"/>
    <property type="project" value="InterPro"/>
</dbReference>
<keyword evidence="4 12" id="KW-0812">Transmembrane</keyword>
<dbReference type="EMBL" id="CAJNRG010007320">
    <property type="protein sequence ID" value="CAF2093985.1"/>
    <property type="molecule type" value="Genomic_DNA"/>
</dbReference>
<evidence type="ECO:0000256" key="10">
    <source>
        <dbReference type="PIRNR" id="PIRNR006398"/>
    </source>
</evidence>
<proteinExistence type="inferred from homology"/>
<evidence type="ECO:0000256" key="6">
    <source>
        <dbReference type="ARBA" id="ARBA00022927"/>
    </source>
</evidence>
<gene>
    <name evidence="21" type="ORF">BYL167_LOCUS20842</name>
    <name evidence="13" type="ORF">CJN711_LOCUS25006</name>
    <name evidence="19" type="ORF">GIL414_LOCUS2582</name>
    <name evidence="14" type="ORF">KQP761_LOCUS29082</name>
    <name evidence="17" type="ORF">MBJ925_LOCUS27804</name>
    <name evidence="22" type="ORF">OVN521_LOCUS41936</name>
    <name evidence="20" type="ORF">SMN809_LOCUS11315</name>
    <name evidence="18" type="ORF">UXM345_LOCUS1769</name>
    <name evidence="15" type="ORF">WKI299_LOCUS13305</name>
    <name evidence="16" type="ORF">XDN619_LOCUS17298</name>
</gene>
<accession>A0A816EIE5</accession>
<evidence type="ECO:0000313" key="19">
    <source>
        <dbReference type="EMBL" id="CAF3827269.1"/>
    </source>
</evidence>
<evidence type="ECO:0000256" key="4">
    <source>
        <dbReference type="ARBA" id="ARBA00022692"/>
    </source>
</evidence>
<keyword evidence="6 10" id="KW-0653">Protein transport</keyword>
<dbReference type="AlphaFoldDB" id="A0A816EIE5"/>
<dbReference type="EMBL" id="CAJOBI010004055">
    <property type="protein sequence ID" value="CAF3989450.1"/>
    <property type="molecule type" value="Genomic_DNA"/>
</dbReference>
<keyword evidence="8 10" id="KW-0811">Translocation</keyword>
<evidence type="ECO:0000256" key="7">
    <source>
        <dbReference type="ARBA" id="ARBA00022989"/>
    </source>
</evidence>
<reference evidence="14" key="1">
    <citation type="submission" date="2021-02" db="EMBL/GenBank/DDBJ databases">
        <authorList>
            <person name="Nowell W R."/>
        </authorList>
    </citation>
    <scope>NUCLEOTIDE SEQUENCE</scope>
</reference>
<evidence type="ECO:0000256" key="1">
    <source>
        <dbReference type="ARBA" id="ARBA00004389"/>
    </source>
</evidence>
<protein>
    <recommendedName>
        <fullName evidence="10">Protein transport protein Sec61 subunit beta</fullName>
    </recommendedName>
</protein>
<dbReference type="EMBL" id="CAJOBG010056671">
    <property type="protein sequence ID" value="CAF4522961.1"/>
    <property type="molecule type" value="Genomic_DNA"/>
</dbReference>